<dbReference type="InterPro" id="IPR000884">
    <property type="entry name" value="TSP1_rpt"/>
</dbReference>
<dbReference type="InterPro" id="IPR036383">
    <property type="entry name" value="TSP1_rpt_sf"/>
</dbReference>
<gene>
    <name evidence="4" type="ORF">DGYR_LOCUS6838</name>
</gene>
<dbReference type="AlphaFoldDB" id="A0A7I8VQF5"/>
<name>A0A7I8VQF5_9ANNE</name>
<keyword evidence="1" id="KW-0677">Repeat</keyword>
<feature type="region of interest" description="Disordered" evidence="3">
    <location>
        <begin position="151"/>
        <end position="172"/>
    </location>
</feature>
<feature type="region of interest" description="Disordered" evidence="3">
    <location>
        <begin position="320"/>
        <end position="341"/>
    </location>
</feature>
<keyword evidence="2" id="KW-1015">Disulfide bond</keyword>
<evidence type="ECO:0000313" key="4">
    <source>
        <dbReference type="EMBL" id="CAD5118465.1"/>
    </source>
</evidence>
<feature type="region of interest" description="Disordered" evidence="3">
    <location>
        <begin position="264"/>
        <end position="286"/>
    </location>
</feature>
<keyword evidence="5" id="KW-1185">Reference proteome</keyword>
<dbReference type="SUPFAM" id="SSF82895">
    <property type="entry name" value="TSP-1 type 1 repeat"/>
    <property type="match status" value="7"/>
</dbReference>
<dbReference type="OrthoDB" id="446173at2759"/>
<dbReference type="Proteomes" id="UP000549394">
    <property type="component" value="Unassembled WGS sequence"/>
</dbReference>
<dbReference type="Gene3D" id="2.20.100.10">
    <property type="entry name" value="Thrombospondin type-1 (TSP1) repeat"/>
    <property type="match status" value="7"/>
</dbReference>
<feature type="region of interest" description="Disordered" evidence="3">
    <location>
        <begin position="378"/>
        <end position="398"/>
    </location>
</feature>
<evidence type="ECO:0000256" key="1">
    <source>
        <dbReference type="ARBA" id="ARBA00022737"/>
    </source>
</evidence>
<dbReference type="FunFam" id="2.20.100.10:FF:000002">
    <property type="entry name" value="Unc-5 netrin receptor C"/>
    <property type="match status" value="1"/>
</dbReference>
<dbReference type="PRINTS" id="PR01705">
    <property type="entry name" value="TSP1REPEAT"/>
</dbReference>
<feature type="compositionally biased region" description="Low complexity" evidence="3">
    <location>
        <begin position="329"/>
        <end position="341"/>
    </location>
</feature>
<sequence length="470" mass="48491">MKQLFISTFFLSIGFDLNSIILIQTANTDLVKQDLAQVDRDVVDKDLVPIAPVGDIPERELTPIAPAPPIDDTLVRPTESWGTWGTWSSCTSTCGSGSRTATRTCLTSTCSQGSSKRSETCNANSCPVNGGWSAWSDWGSCSVTCGAGTRGRTRQCNNPSPSEGGSECSGSGGDSEECTLRACPINGGWSAWSNWGSCSVTCGAGTRGRTRQCNNPSPSEGGSECSGSGGDSEECTLRACPINGGWSAWSNWGSCSVTCGAGTRGRTRQCNNPSPSEGGSECSGSGGDSEECTLRACPINGGWSAWSNWGSCSVTCGTGTRGRTRQCNNPSPSEGGSECSGSGGNSEECTLSACPINGGWSAWSNWGSCSVTCGAGTRGRTRQCNNPSPSEGGSECSGSGGDSEECTMSACPTSGGWSAWGVWESCSATCGSGIKISRRVCTNSGDPCEGDGIRYENCLLRNCGKLYLVA</sequence>
<dbReference type="EMBL" id="CAJFCJ010000009">
    <property type="protein sequence ID" value="CAD5118465.1"/>
    <property type="molecule type" value="Genomic_DNA"/>
</dbReference>
<dbReference type="FunFam" id="2.20.100.10:FF:000007">
    <property type="entry name" value="Thrombospondin 1"/>
    <property type="match status" value="4"/>
</dbReference>
<evidence type="ECO:0000256" key="3">
    <source>
        <dbReference type="SAM" id="MobiDB-lite"/>
    </source>
</evidence>
<comment type="caution">
    <text evidence="4">The sequence shown here is derived from an EMBL/GenBank/DDBJ whole genome shotgun (WGS) entry which is preliminary data.</text>
</comment>
<dbReference type="PROSITE" id="PS50092">
    <property type="entry name" value="TSP1"/>
    <property type="match status" value="7"/>
</dbReference>
<dbReference type="Pfam" id="PF00090">
    <property type="entry name" value="TSP_1"/>
    <property type="match status" value="7"/>
</dbReference>
<proteinExistence type="predicted"/>
<evidence type="ECO:0000256" key="2">
    <source>
        <dbReference type="ARBA" id="ARBA00023157"/>
    </source>
</evidence>
<feature type="region of interest" description="Disordered" evidence="3">
    <location>
        <begin position="207"/>
        <end position="229"/>
    </location>
</feature>
<organism evidence="4 5">
    <name type="scientific">Dimorphilus gyrociliatus</name>
    <dbReference type="NCBI Taxonomy" id="2664684"/>
    <lineage>
        <taxon>Eukaryota</taxon>
        <taxon>Metazoa</taxon>
        <taxon>Spiralia</taxon>
        <taxon>Lophotrochozoa</taxon>
        <taxon>Annelida</taxon>
        <taxon>Polychaeta</taxon>
        <taxon>Polychaeta incertae sedis</taxon>
        <taxon>Dinophilidae</taxon>
        <taxon>Dimorphilus</taxon>
    </lineage>
</organism>
<dbReference type="PANTHER" id="PTHR22906:SF21">
    <property type="entry name" value="SEMA DOMAIN-CONTAINING PROTEIN"/>
    <property type="match status" value="1"/>
</dbReference>
<dbReference type="SMART" id="SM00209">
    <property type="entry name" value="TSP1"/>
    <property type="match status" value="7"/>
</dbReference>
<protein>
    <submittedName>
        <fullName evidence="4">DgyrCDS7170</fullName>
    </submittedName>
</protein>
<evidence type="ECO:0000313" key="5">
    <source>
        <dbReference type="Proteomes" id="UP000549394"/>
    </source>
</evidence>
<dbReference type="InterPro" id="IPR052065">
    <property type="entry name" value="Compl_asym_regulator"/>
</dbReference>
<dbReference type="PANTHER" id="PTHR22906">
    <property type="entry name" value="PROPERDIN"/>
    <property type="match status" value="1"/>
</dbReference>
<reference evidence="4 5" key="1">
    <citation type="submission" date="2020-08" db="EMBL/GenBank/DDBJ databases">
        <authorList>
            <person name="Hejnol A."/>
        </authorList>
    </citation>
    <scope>NUCLEOTIDE SEQUENCE [LARGE SCALE GENOMIC DNA]</scope>
</reference>
<accession>A0A7I8VQF5</accession>